<dbReference type="AlphaFoldDB" id="F5IWZ6"/>
<dbReference type="Gene3D" id="2.115.10.20">
    <property type="entry name" value="Glycosyl hydrolase domain, family 43"/>
    <property type="match status" value="1"/>
</dbReference>
<evidence type="ECO:0000256" key="5">
    <source>
        <dbReference type="RuleBase" id="RU361187"/>
    </source>
</evidence>
<dbReference type="eggNOG" id="COG3507">
    <property type="taxonomic scope" value="Bacteria"/>
</dbReference>
<dbReference type="EMBL" id="ADLV01000018">
    <property type="protein sequence ID" value="EGK02343.1"/>
    <property type="molecule type" value="Genomic_DNA"/>
</dbReference>
<feature type="chain" id="PRO_5003328917" description="F5/8 type C domain-containing protein" evidence="6">
    <location>
        <begin position="19"/>
        <end position="432"/>
    </location>
</feature>
<dbReference type="GO" id="GO:0005975">
    <property type="term" value="P:carbohydrate metabolic process"/>
    <property type="evidence" value="ECO:0007669"/>
    <property type="project" value="InterPro"/>
</dbReference>
<evidence type="ECO:0000256" key="4">
    <source>
        <dbReference type="PIRSR" id="PIRSR606710-2"/>
    </source>
</evidence>
<protein>
    <recommendedName>
        <fullName evidence="7">F5/8 type C domain-containing protein</fullName>
    </recommendedName>
</protein>
<accession>F5IWZ6</accession>
<evidence type="ECO:0000256" key="2">
    <source>
        <dbReference type="ARBA" id="ARBA00022801"/>
    </source>
</evidence>
<dbReference type="SUPFAM" id="SSF75005">
    <property type="entry name" value="Arabinanase/levansucrase/invertase"/>
    <property type="match status" value="1"/>
</dbReference>
<proteinExistence type="inferred from homology"/>
<dbReference type="InterPro" id="IPR000421">
    <property type="entry name" value="FA58C"/>
</dbReference>
<dbReference type="InterPro" id="IPR051795">
    <property type="entry name" value="Glycosyl_Hydrlase_43"/>
</dbReference>
<keyword evidence="3 5" id="KW-0326">Glycosidase</keyword>
<dbReference type="HOGENOM" id="CLU_009397_4_4_10"/>
<keyword evidence="9" id="KW-1185">Reference proteome</keyword>
<evidence type="ECO:0000313" key="8">
    <source>
        <dbReference type="EMBL" id="EGK02343.1"/>
    </source>
</evidence>
<organism evidence="8 9">
    <name type="scientific">Dysgonomonas gadei ATCC BAA-286</name>
    <dbReference type="NCBI Taxonomy" id="742766"/>
    <lineage>
        <taxon>Bacteria</taxon>
        <taxon>Pseudomonadati</taxon>
        <taxon>Bacteroidota</taxon>
        <taxon>Bacteroidia</taxon>
        <taxon>Bacteroidales</taxon>
        <taxon>Dysgonomonadaceae</taxon>
        <taxon>Dysgonomonas</taxon>
    </lineage>
</organism>
<dbReference type="Pfam" id="PF00754">
    <property type="entry name" value="F5_F8_type_C"/>
    <property type="match status" value="1"/>
</dbReference>
<dbReference type="STRING" id="742766.HMPREF9455_01613"/>
<feature type="signal peptide" evidence="6">
    <location>
        <begin position="1"/>
        <end position="18"/>
    </location>
</feature>
<feature type="site" description="Important for catalytic activity, responsible for pKa modulation of the active site Glu and correct orientation of both the proton donor and substrate" evidence="4">
    <location>
        <position position="125"/>
    </location>
</feature>
<reference evidence="8 9" key="1">
    <citation type="submission" date="2011-04" db="EMBL/GenBank/DDBJ databases">
        <title>The Genome Sequence of Dysgonomonas gadei ATCC BAA-286.</title>
        <authorList>
            <consortium name="The Broad Institute Genome Sequencing Platform"/>
            <person name="Earl A."/>
            <person name="Ward D."/>
            <person name="Feldgarden M."/>
            <person name="Gevers D."/>
            <person name="Pudlo N."/>
            <person name="Martens E."/>
            <person name="Allen-Vercoe E."/>
            <person name="Young S.K."/>
            <person name="Zeng Q."/>
            <person name="Gargeya S."/>
            <person name="Fitzgerald M."/>
            <person name="Haas B."/>
            <person name="Abouelleil A."/>
            <person name="Alvarado L."/>
            <person name="Arachchi H.M."/>
            <person name="Berlin A."/>
            <person name="Brown A."/>
            <person name="Chapman S.B."/>
            <person name="Chen Z."/>
            <person name="Dunbar C."/>
            <person name="Freedman E."/>
            <person name="Gearin G."/>
            <person name="Gellesch M."/>
            <person name="Goldberg J."/>
            <person name="Griggs A."/>
            <person name="Gujja S."/>
            <person name="Heiman D."/>
            <person name="Howarth C."/>
            <person name="Larson L."/>
            <person name="Lui A."/>
            <person name="MacDonald P.J.P."/>
            <person name="Mehta T."/>
            <person name="Montmayeur A."/>
            <person name="Murphy C."/>
            <person name="Neiman D."/>
            <person name="Pearson M."/>
            <person name="Priest M."/>
            <person name="Roberts A."/>
            <person name="Saif S."/>
            <person name="Shea T."/>
            <person name="Shenoy N."/>
            <person name="Sisk P."/>
            <person name="Stolte C."/>
            <person name="Sykes S."/>
            <person name="Yandava C."/>
            <person name="Wortman J."/>
            <person name="Nusbaum C."/>
            <person name="Birren B."/>
        </authorList>
    </citation>
    <scope>NUCLEOTIDE SEQUENCE [LARGE SCALE GENOMIC DNA]</scope>
    <source>
        <strain evidence="8 9">ATCC BAA-286</strain>
    </source>
</reference>
<comment type="similarity">
    <text evidence="1 5">Belongs to the glycosyl hydrolase 43 family.</text>
</comment>
<evidence type="ECO:0000256" key="3">
    <source>
        <dbReference type="ARBA" id="ARBA00023295"/>
    </source>
</evidence>
<dbReference type="InterPro" id="IPR023296">
    <property type="entry name" value="Glyco_hydro_beta-prop_sf"/>
</dbReference>
<evidence type="ECO:0000313" key="9">
    <source>
        <dbReference type="Proteomes" id="UP000004913"/>
    </source>
</evidence>
<dbReference type="Pfam" id="PF04616">
    <property type="entry name" value="Glyco_hydro_43"/>
    <property type="match status" value="1"/>
</dbReference>
<dbReference type="SUPFAM" id="SSF49785">
    <property type="entry name" value="Galactose-binding domain-like"/>
    <property type="match status" value="1"/>
</dbReference>
<gene>
    <name evidence="8" type="ORF">HMPREF9455_01613</name>
</gene>
<dbReference type="PANTHER" id="PTHR42812:SF14">
    <property type="entry name" value="SECRETED PROTEIN"/>
    <property type="match status" value="1"/>
</dbReference>
<sequence>MKKLFLICSLLISGFVVAQNPIIPGYYADPSIRYMDGKYYLSITSDGYEAHNGEPFIWVSEDLVNWDVHYLDINNRFFWAPSMLKGDNGKYYMVHQQGVDYLAYMMEADSPLGPWKQTFQIRDFDVELFRDPVSNKIMAIGSWKNLITFDNDVNSPTYMRKVVSSDPIEGDFTDFTEGPYLFFKDKKYYMMWAGGHCWLETYNVRYAMAESPARTYWEPTKEPILDTNTEKKIYGPGHTSVIEINGRWFLFYHRQDQGRYPTCNYRFSCAAEMFFNAKGEIIKVEPIDDLSSLGLDKSPYKNIALNKTVTTNSLVANYPPTLAVDGKNDSRWEAELGEDKWITIDLGRMENISKVQVDFEYMDKFYLYKVEYSDDNDSWETYADYTKQAKKAYETRTSEKDVTARYVRISVKRAEAKSAHISIWEVKILSKK</sequence>
<comment type="caution">
    <text evidence="8">The sequence shown here is derived from an EMBL/GenBank/DDBJ whole genome shotgun (WGS) entry which is preliminary data.</text>
</comment>
<name>F5IWZ6_9BACT</name>
<keyword evidence="6" id="KW-0732">Signal</keyword>
<dbReference type="InterPro" id="IPR008979">
    <property type="entry name" value="Galactose-bd-like_sf"/>
</dbReference>
<dbReference type="PROSITE" id="PS50022">
    <property type="entry name" value="FA58C_3"/>
    <property type="match status" value="1"/>
</dbReference>
<dbReference type="GO" id="GO:0004553">
    <property type="term" value="F:hydrolase activity, hydrolyzing O-glycosyl compounds"/>
    <property type="evidence" value="ECO:0007669"/>
    <property type="project" value="InterPro"/>
</dbReference>
<dbReference type="PANTHER" id="PTHR42812">
    <property type="entry name" value="BETA-XYLOSIDASE"/>
    <property type="match status" value="1"/>
</dbReference>
<evidence type="ECO:0000259" key="7">
    <source>
        <dbReference type="PROSITE" id="PS50022"/>
    </source>
</evidence>
<dbReference type="RefSeq" id="WP_006799128.1">
    <property type="nucleotide sequence ID" value="NZ_GL891981.1"/>
</dbReference>
<evidence type="ECO:0000256" key="6">
    <source>
        <dbReference type="SAM" id="SignalP"/>
    </source>
</evidence>
<evidence type="ECO:0000256" key="1">
    <source>
        <dbReference type="ARBA" id="ARBA00009865"/>
    </source>
</evidence>
<dbReference type="InterPro" id="IPR006710">
    <property type="entry name" value="Glyco_hydro_43"/>
</dbReference>
<feature type="domain" description="F5/8 type C" evidence="7">
    <location>
        <begin position="288"/>
        <end position="431"/>
    </location>
</feature>
<dbReference type="Proteomes" id="UP000004913">
    <property type="component" value="Unassembled WGS sequence"/>
</dbReference>
<keyword evidence="2 5" id="KW-0378">Hydrolase</keyword>
<dbReference type="Gene3D" id="2.60.120.260">
    <property type="entry name" value="Galactose-binding domain-like"/>
    <property type="match status" value="1"/>
</dbReference>